<dbReference type="GO" id="GO:0004803">
    <property type="term" value="F:transposase activity"/>
    <property type="evidence" value="ECO:0007669"/>
    <property type="project" value="InterPro"/>
</dbReference>
<dbReference type="EMBL" id="WNKY01000120">
    <property type="protein sequence ID" value="MTV42036.1"/>
    <property type="molecule type" value="Genomic_DNA"/>
</dbReference>
<comment type="similarity">
    <text evidence="1">Belongs to the transposase 11 family.</text>
</comment>
<dbReference type="PANTHER" id="PTHR33258:SF1">
    <property type="entry name" value="TRANSPOSASE INSL FOR INSERTION SEQUENCE ELEMENT IS186A-RELATED"/>
    <property type="match status" value="1"/>
</dbReference>
<dbReference type="RefSeq" id="WP_155468466.1">
    <property type="nucleotide sequence ID" value="NZ_WNKY01000120.1"/>
</dbReference>
<feature type="domain" description="Transposase IS4-like" evidence="5">
    <location>
        <begin position="115"/>
        <end position="263"/>
    </location>
</feature>
<protein>
    <submittedName>
        <fullName evidence="7">IS4 family transposase</fullName>
    </submittedName>
</protein>
<comment type="caution">
    <text evidence="7">The sequence shown here is derived from an EMBL/GenBank/DDBJ whole genome shotgun (WGS) entry which is preliminary data.</text>
</comment>
<dbReference type="InterPro" id="IPR002559">
    <property type="entry name" value="Transposase_11"/>
</dbReference>
<evidence type="ECO:0000313" key="8">
    <source>
        <dbReference type="Proteomes" id="UP000475582"/>
    </source>
</evidence>
<feature type="non-terminal residue" evidence="7">
    <location>
        <position position="287"/>
    </location>
</feature>
<dbReference type="Pfam" id="PF01609">
    <property type="entry name" value="DDE_Tnp_1"/>
    <property type="match status" value="1"/>
</dbReference>
<sequence length="287" mass="32557">MFRISTFHQIMKGLPRSSFDQLVKKHKADKYCKGFGPWQHLIAMVYAQLTNAEGLRPLEAGFNQHMAQHYHLNARCIRRATLADANETRSITVFNETANWLISKVAGTLGKQARDLVYLLDSTSITLKGREFDRWTMDHATRHTQGLKLHLLLDAKTQTPSWQTITAPNINDVLPARAVPLRAGALYVFDKGYCDYNWWRLIDQAQATFVTRFKRNANVVAEDVLEIPAEAAGTILSDELVRFKNKTPGGRRRNHYDKQLRRVTVARPGAAPLVFATNDLQSTALEI</sequence>
<accession>A0A6L6PSD2</accession>
<reference evidence="7 8" key="1">
    <citation type="submission" date="2019-11" db="EMBL/GenBank/DDBJ databases">
        <title>Type strains purchased from KCTC, JCM and DSMZ.</title>
        <authorList>
            <person name="Lu H."/>
        </authorList>
    </citation>
    <scope>NUCLEOTIDE SEQUENCE [LARGE SCALE GENOMIC DNA]</scope>
    <source>
        <strain evidence="7 8">KCTC 22382</strain>
    </source>
</reference>
<evidence type="ECO:0000259" key="6">
    <source>
        <dbReference type="Pfam" id="PF14294"/>
    </source>
</evidence>
<proteinExistence type="inferred from homology"/>
<evidence type="ECO:0000259" key="5">
    <source>
        <dbReference type="Pfam" id="PF01609"/>
    </source>
</evidence>
<evidence type="ECO:0000313" key="7">
    <source>
        <dbReference type="EMBL" id="MTV42036.1"/>
    </source>
</evidence>
<dbReference type="PANTHER" id="PTHR33258">
    <property type="entry name" value="TRANSPOSASE INSL FOR INSERTION SEQUENCE ELEMENT IS186A-RELATED"/>
    <property type="match status" value="1"/>
</dbReference>
<evidence type="ECO:0000256" key="1">
    <source>
        <dbReference type="ARBA" id="ARBA00010075"/>
    </source>
</evidence>
<dbReference type="InterPro" id="IPR012337">
    <property type="entry name" value="RNaseH-like_sf"/>
</dbReference>
<dbReference type="Pfam" id="PF14294">
    <property type="entry name" value="DUF4372"/>
    <property type="match status" value="1"/>
</dbReference>
<evidence type="ECO:0000256" key="4">
    <source>
        <dbReference type="ARBA" id="ARBA00023172"/>
    </source>
</evidence>
<dbReference type="GO" id="GO:0006313">
    <property type="term" value="P:DNA transposition"/>
    <property type="evidence" value="ECO:0007669"/>
    <property type="project" value="InterPro"/>
</dbReference>
<gene>
    <name evidence="7" type="ORF">GM676_31325</name>
</gene>
<keyword evidence="4" id="KW-0233">DNA recombination</keyword>
<keyword evidence="3" id="KW-0238">DNA-binding</keyword>
<keyword evidence="8" id="KW-1185">Reference proteome</keyword>
<dbReference type="AlphaFoldDB" id="A0A6L6PSD2"/>
<organism evidence="7 8">
    <name type="scientific">Duganella radicis</name>
    <dbReference type="NCBI Taxonomy" id="551988"/>
    <lineage>
        <taxon>Bacteria</taxon>
        <taxon>Pseudomonadati</taxon>
        <taxon>Pseudomonadota</taxon>
        <taxon>Betaproteobacteria</taxon>
        <taxon>Burkholderiales</taxon>
        <taxon>Oxalobacteraceae</taxon>
        <taxon>Telluria group</taxon>
        <taxon>Duganella</taxon>
    </lineage>
</organism>
<evidence type="ECO:0000256" key="2">
    <source>
        <dbReference type="ARBA" id="ARBA00022578"/>
    </source>
</evidence>
<name>A0A6L6PSD2_9BURK</name>
<keyword evidence="2" id="KW-0815">Transposition</keyword>
<evidence type="ECO:0000256" key="3">
    <source>
        <dbReference type="ARBA" id="ARBA00023125"/>
    </source>
</evidence>
<dbReference type="Proteomes" id="UP000475582">
    <property type="component" value="Unassembled WGS sequence"/>
</dbReference>
<dbReference type="OrthoDB" id="9796012at2"/>
<dbReference type="SUPFAM" id="SSF53098">
    <property type="entry name" value="Ribonuclease H-like"/>
    <property type="match status" value="1"/>
</dbReference>
<dbReference type="InterPro" id="IPR025399">
    <property type="entry name" value="DUF4372"/>
</dbReference>
<dbReference type="NCBIfam" id="NF033592">
    <property type="entry name" value="transpos_IS4_1"/>
    <property type="match status" value="1"/>
</dbReference>
<dbReference type="GO" id="GO:0003677">
    <property type="term" value="F:DNA binding"/>
    <property type="evidence" value="ECO:0007669"/>
    <property type="project" value="UniProtKB-KW"/>
</dbReference>
<feature type="domain" description="DUF4372" evidence="6">
    <location>
        <begin position="5"/>
        <end position="72"/>
    </location>
</feature>
<dbReference type="InterPro" id="IPR047952">
    <property type="entry name" value="Transpos_IS4"/>
</dbReference>